<dbReference type="InterPro" id="IPR002110">
    <property type="entry name" value="Ankyrin_rpt"/>
</dbReference>
<dbReference type="PROSITE" id="PS50088">
    <property type="entry name" value="ANK_REPEAT"/>
    <property type="match status" value="2"/>
</dbReference>
<dbReference type="Pfam" id="PF00023">
    <property type="entry name" value="Ank"/>
    <property type="match status" value="1"/>
</dbReference>
<feature type="region of interest" description="Disordered" evidence="4">
    <location>
        <begin position="167"/>
        <end position="187"/>
    </location>
</feature>
<keyword evidence="2 3" id="KW-0040">ANK repeat</keyword>
<proteinExistence type="predicted"/>
<protein>
    <submittedName>
        <fullName evidence="5">Photoreceptor ankyrin repeat protein-like</fullName>
    </submittedName>
</protein>
<comment type="caution">
    <text evidence="5">The sequence shown here is derived from an EMBL/GenBank/DDBJ whole genome shotgun (WGS) entry which is preliminary data.</text>
</comment>
<feature type="region of interest" description="Disordered" evidence="4">
    <location>
        <begin position="482"/>
        <end position="517"/>
    </location>
</feature>
<dbReference type="SMART" id="SM00248">
    <property type="entry name" value="ANK"/>
    <property type="match status" value="3"/>
</dbReference>
<organism evidence="5 6">
    <name type="scientific">Aphis craccivora</name>
    <name type="common">Cowpea aphid</name>
    <dbReference type="NCBI Taxonomy" id="307492"/>
    <lineage>
        <taxon>Eukaryota</taxon>
        <taxon>Metazoa</taxon>
        <taxon>Ecdysozoa</taxon>
        <taxon>Arthropoda</taxon>
        <taxon>Hexapoda</taxon>
        <taxon>Insecta</taxon>
        <taxon>Pterygota</taxon>
        <taxon>Neoptera</taxon>
        <taxon>Paraneoptera</taxon>
        <taxon>Hemiptera</taxon>
        <taxon>Sternorrhyncha</taxon>
        <taxon>Aphidomorpha</taxon>
        <taxon>Aphidoidea</taxon>
        <taxon>Aphididae</taxon>
        <taxon>Aphidini</taxon>
        <taxon>Aphis</taxon>
        <taxon>Aphis</taxon>
    </lineage>
</organism>
<dbReference type="PROSITE" id="PS50297">
    <property type="entry name" value="ANK_REP_REGION"/>
    <property type="match status" value="2"/>
</dbReference>
<dbReference type="OrthoDB" id="5406014at2759"/>
<dbReference type="PANTHER" id="PTHR24173">
    <property type="entry name" value="ANKYRIN REPEAT CONTAINING"/>
    <property type="match status" value="1"/>
</dbReference>
<dbReference type="SUPFAM" id="SSF48403">
    <property type="entry name" value="Ankyrin repeat"/>
    <property type="match status" value="1"/>
</dbReference>
<dbReference type="InterPro" id="IPR036770">
    <property type="entry name" value="Ankyrin_rpt-contain_sf"/>
</dbReference>
<evidence type="ECO:0000313" key="6">
    <source>
        <dbReference type="Proteomes" id="UP000478052"/>
    </source>
</evidence>
<dbReference type="Pfam" id="PF12796">
    <property type="entry name" value="Ank_2"/>
    <property type="match status" value="1"/>
</dbReference>
<reference evidence="5 6" key="1">
    <citation type="submission" date="2019-08" db="EMBL/GenBank/DDBJ databases">
        <title>Whole genome of Aphis craccivora.</title>
        <authorList>
            <person name="Voronova N.V."/>
            <person name="Shulinski R.S."/>
            <person name="Bandarenka Y.V."/>
            <person name="Zhorov D.G."/>
            <person name="Warner D."/>
        </authorList>
    </citation>
    <scope>NUCLEOTIDE SEQUENCE [LARGE SCALE GENOMIC DNA]</scope>
    <source>
        <strain evidence="5">180601</strain>
        <tissue evidence="5">Whole Body</tissue>
    </source>
</reference>
<name>A0A6G0ZJ32_APHCR</name>
<dbReference type="Gene3D" id="1.25.40.20">
    <property type="entry name" value="Ankyrin repeat-containing domain"/>
    <property type="match status" value="1"/>
</dbReference>
<feature type="repeat" description="ANK" evidence="3">
    <location>
        <begin position="267"/>
        <end position="299"/>
    </location>
</feature>
<feature type="compositionally biased region" description="Low complexity" evidence="4">
    <location>
        <begin position="484"/>
        <end position="494"/>
    </location>
</feature>
<feature type="repeat" description="ANK" evidence="3">
    <location>
        <begin position="302"/>
        <end position="334"/>
    </location>
</feature>
<evidence type="ECO:0000256" key="2">
    <source>
        <dbReference type="ARBA" id="ARBA00023043"/>
    </source>
</evidence>
<keyword evidence="1" id="KW-0677">Repeat</keyword>
<keyword evidence="6" id="KW-1185">Reference proteome</keyword>
<evidence type="ECO:0000256" key="1">
    <source>
        <dbReference type="ARBA" id="ARBA00022737"/>
    </source>
</evidence>
<evidence type="ECO:0000256" key="3">
    <source>
        <dbReference type="PROSITE-ProRule" id="PRU00023"/>
    </source>
</evidence>
<gene>
    <name evidence="5" type="ORF">FWK35_00005612</name>
</gene>
<dbReference type="PANTHER" id="PTHR24173:SF40">
    <property type="entry name" value="AGAP006757-PA"/>
    <property type="match status" value="1"/>
</dbReference>
<accession>A0A6G0ZJ32</accession>
<sequence>MMSIIFAIKDITLNRLTCTGLLPINYTLLLQIHVSRSSDTGRRTSATVHYNPKIPFNSTDHIYKTKDTFKSSTVASSTATCYRRGAPRYALVDQNTSFGRGSFPNDYNDDGLDDYLSHRRYSADECSLDAGRKSLTFDLYDKKLSESIHDVQKKFHEITVYENSSVKEMTPEIPDPRVRTPSELSRINTDDPAECVQQMLKAARDMELETVINILTSHDEEFFRNNINDTDSTGRTLLSYMASSGNVEIVEEIFRIPDLNYNKPDNEDNTPLHFASQAGQSEIVCLLLNNCLKLEIDARNCLGFTPLMKAALQGRTKCAKFLLYAGASPTMRDTGRGLRAEQWARFCGRYNCADAIEKLARNRLLERTTSYGRWGSDPELGPHMLINGRLMQPPAASAVATLQRAATQHHRSIKSKLKRAFRTSSNPDSTGVGTANQYSLVSQLTGAALCASSPALPVHTRAKPMVKSLLRPLTVPKVTVTGLQEPVQQQHQQTPVPPPSPNAADSRTGKKQKNKKR</sequence>
<evidence type="ECO:0000256" key="4">
    <source>
        <dbReference type="SAM" id="MobiDB-lite"/>
    </source>
</evidence>
<keyword evidence="5" id="KW-0675">Receptor</keyword>
<dbReference type="AlphaFoldDB" id="A0A6G0ZJ32"/>
<dbReference type="EMBL" id="VUJU01000322">
    <property type="protein sequence ID" value="KAF0771202.1"/>
    <property type="molecule type" value="Genomic_DNA"/>
</dbReference>
<dbReference type="Proteomes" id="UP000478052">
    <property type="component" value="Unassembled WGS sequence"/>
</dbReference>
<evidence type="ECO:0000313" key="5">
    <source>
        <dbReference type="EMBL" id="KAF0771202.1"/>
    </source>
</evidence>